<sequence>MAKIKMTLLLMLFITTTGFKIEDSSIEGLSIKFRKISEDYMRPGEPMPLIQPMPIEAAEGMKFVKLKLTLKNEDKKDCIFDFADVYISSEQDSLYRFLKFQAYFIGTKTKIKPNKEIYRIALFEFPDKLEPKELFIEDKRYKIIEDK</sequence>
<comment type="caution">
    <text evidence="1">The sequence shown here is derived from an EMBL/GenBank/DDBJ whole genome shotgun (WGS) entry which is preliminary data.</text>
</comment>
<accession>A0ABS8MNV6</accession>
<evidence type="ECO:0000313" key="1">
    <source>
        <dbReference type="EMBL" id="MCC9070443.1"/>
    </source>
</evidence>
<keyword evidence="2" id="KW-1185">Reference proteome</keyword>
<proteinExistence type="predicted"/>
<evidence type="ECO:0000313" key="2">
    <source>
        <dbReference type="Proteomes" id="UP001430919"/>
    </source>
</evidence>
<organism evidence="1 2">
    <name type="scientific">Flavobacterium pisciphilum</name>
    <dbReference type="NCBI Taxonomy" id="2893755"/>
    <lineage>
        <taxon>Bacteria</taxon>
        <taxon>Pseudomonadati</taxon>
        <taxon>Bacteroidota</taxon>
        <taxon>Flavobacteriia</taxon>
        <taxon>Flavobacteriales</taxon>
        <taxon>Flavobacteriaceae</taxon>
        <taxon>Flavobacterium</taxon>
    </lineage>
</organism>
<protein>
    <recommendedName>
        <fullName evidence="3">DUF4352 domain-containing protein</fullName>
    </recommendedName>
</protein>
<name>A0ABS8MNV6_9FLAO</name>
<evidence type="ECO:0008006" key="3">
    <source>
        <dbReference type="Google" id="ProtNLM"/>
    </source>
</evidence>
<dbReference type="RefSeq" id="WP_229987177.1">
    <property type="nucleotide sequence ID" value="NZ_JAJJMO010000001.1"/>
</dbReference>
<dbReference type="EMBL" id="JAJJMO010000001">
    <property type="protein sequence ID" value="MCC9070443.1"/>
    <property type="molecule type" value="Genomic_DNA"/>
</dbReference>
<dbReference type="Proteomes" id="UP001430919">
    <property type="component" value="Unassembled WGS sequence"/>
</dbReference>
<gene>
    <name evidence="1" type="ORF">LNQ49_02335</name>
</gene>
<reference evidence="1" key="1">
    <citation type="submission" date="2021-11" db="EMBL/GenBank/DDBJ databases">
        <title>Description of novel Flavobacterium species.</title>
        <authorList>
            <person name="Saticioglu I.B."/>
            <person name="Ay H."/>
            <person name="Altun S."/>
            <person name="Duman M."/>
        </authorList>
    </citation>
    <scope>NUCLEOTIDE SEQUENCE</scope>
    <source>
        <strain evidence="1">F-65</strain>
    </source>
</reference>